<reference evidence="2 3" key="1">
    <citation type="journal article" date="2021" name="Nat. Plants">
        <title>The Taxus genome provides insights into paclitaxel biosynthesis.</title>
        <authorList>
            <person name="Xiong X."/>
            <person name="Gou J."/>
            <person name="Liao Q."/>
            <person name="Li Y."/>
            <person name="Zhou Q."/>
            <person name="Bi G."/>
            <person name="Li C."/>
            <person name="Du R."/>
            <person name="Wang X."/>
            <person name="Sun T."/>
            <person name="Guo L."/>
            <person name="Liang H."/>
            <person name="Lu P."/>
            <person name="Wu Y."/>
            <person name="Zhang Z."/>
            <person name="Ro D.K."/>
            <person name="Shang Y."/>
            <person name="Huang S."/>
            <person name="Yan J."/>
        </authorList>
    </citation>
    <scope>NUCLEOTIDE SEQUENCE [LARGE SCALE GENOMIC DNA]</scope>
    <source>
        <strain evidence="2">Ta-2019</strain>
    </source>
</reference>
<feature type="non-terminal residue" evidence="2">
    <location>
        <position position="1"/>
    </location>
</feature>
<evidence type="ECO:0000256" key="1">
    <source>
        <dbReference type="SAM" id="MobiDB-lite"/>
    </source>
</evidence>
<evidence type="ECO:0000313" key="3">
    <source>
        <dbReference type="Proteomes" id="UP000824469"/>
    </source>
</evidence>
<protein>
    <submittedName>
        <fullName evidence="2">Uncharacterized protein</fullName>
    </submittedName>
</protein>
<dbReference type="EMBL" id="JAHRHJ020000002">
    <property type="protein sequence ID" value="KAH9324992.1"/>
    <property type="molecule type" value="Genomic_DNA"/>
</dbReference>
<gene>
    <name evidence="2" type="ORF">KI387_005170</name>
</gene>
<evidence type="ECO:0000313" key="2">
    <source>
        <dbReference type="EMBL" id="KAH9324992.1"/>
    </source>
</evidence>
<name>A0AA38GND5_TAXCH</name>
<accession>A0AA38GND5</accession>
<feature type="region of interest" description="Disordered" evidence="1">
    <location>
        <begin position="79"/>
        <end position="99"/>
    </location>
</feature>
<dbReference type="AlphaFoldDB" id="A0AA38GND5"/>
<comment type="caution">
    <text evidence="2">The sequence shown here is derived from an EMBL/GenBank/DDBJ whole genome shotgun (WGS) entry which is preliminary data.</text>
</comment>
<organism evidence="2 3">
    <name type="scientific">Taxus chinensis</name>
    <name type="common">Chinese yew</name>
    <name type="synonym">Taxus wallichiana var. chinensis</name>
    <dbReference type="NCBI Taxonomy" id="29808"/>
    <lineage>
        <taxon>Eukaryota</taxon>
        <taxon>Viridiplantae</taxon>
        <taxon>Streptophyta</taxon>
        <taxon>Embryophyta</taxon>
        <taxon>Tracheophyta</taxon>
        <taxon>Spermatophyta</taxon>
        <taxon>Pinopsida</taxon>
        <taxon>Pinidae</taxon>
        <taxon>Conifers II</taxon>
        <taxon>Cupressales</taxon>
        <taxon>Taxaceae</taxon>
        <taxon>Taxus</taxon>
    </lineage>
</organism>
<keyword evidence="3" id="KW-1185">Reference proteome</keyword>
<dbReference type="Proteomes" id="UP000824469">
    <property type="component" value="Unassembled WGS sequence"/>
</dbReference>
<sequence length="99" mass="11216">LNESTMELSHKVDQVQPFVSPIIEIVPQLEKIPDNTKKPEEIEPDWSQKVSWKEVADRSGSTTKHKIVLLEHSPLFITDKKNPDKGSVSMAKLLPEEAE</sequence>
<proteinExistence type="predicted"/>
<feature type="non-terminal residue" evidence="2">
    <location>
        <position position="99"/>
    </location>
</feature>